<dbReference type="GO" id="GO:0005737">
    <property type="term" value="C:cytoplasm"/>
    <property type="evidence" value="ECO:0007669"/>
    <property type="project" value="TreeGrafter"/>
</dbReference>
<dbReference type="AlphaFoldDB" id="A0AAN6M0A9"/>
<feature type="compositionally biased region" description="Polar residues" evidence="1">
    <location>
        <begin position="386"/>
        <end position="395"/>
    </location>
</feature>
<sequence length="414" mass="45502">MGSDKGFIEAQHSLIDPLIEPDPSDETGLNSHFTSTFAPRKQPLTPPDSASSDKFPNVDIRQQNTGSSVETNPFLRSQNTGNTTASVETNPYRRSRGASISKGPAVQHGELSPRSPRRSEYPSPPYSPNSPTSHRGFNDHRKEAFGTIGEGGRARRSSQPSGSNPMKGSGLTRGGSLRERYPGDSSTRPLDTIRKETKSAHRAHHLRKKNFTGADLIDRLDKTTIGGAAYHHEGPYDAANMSRNLDYKHSPVAAVADSNEEALRATPRENIMDAVQKHRPLEGTAIVPPGMQDRFGRTYDYTEGMDLMREPGADYKRWPGVQYHPDDLKGKGEPSYTIEKALKDHKQYGDEGIELQTRRRRNMSMGANEADAYPAESIDAGASSGVRRSNTTGKSVGSALKKRFGSMRRKKVEA</sequence>
<feature type="compositionally biased region" description="Polar residues" evidence="1">
    <location>
        <begin position="48"/>
        <end position="89"/>
    </location>
</feature>
<feature type="compositionally biased region" description="Polar residues" evidence="1">
    <location>
        <begin position="157"/>
        <end position="166"/>
    </location>
</feature>
<feature type="compositionally biased region" description="Polar residues" evidence="1">
    <location>
        <begin position="27"/>
        <end position="37"/>
    </location>
</feature>
<dbReference type="EMBL" id="WVTA01000007">
    <property type="protein sequence ID" value="KAK3208665.1"/>
    <property type="molecule type" value="Genomic_DNA"/>
</dbReference>
<evidence type="ECO:0000256" key="1">
    <source>
        <dbReference type="SAM" id="MobiDB-lite"/>
    </source>
</evidence>
<feature type="region of interest" description="Disordered" evidence="1">
    <location>
        <begin position="362"/>
        <end position="414"/>
    </location>
</feature>
<proteinExistence type="predicted"/>
<dbReference type="PANTHER" id="PTHR28307">
    <property type="entry name" value="PROTEIN PAL1"/>
    <property type="match status" value="1"/>
</dbReference>
<feature type="compositionally biased region" description="Basic residues" evidence="1">
    <location>
        <begin position="400"/>
        <end position="414"/>
    </location>
</feature>
<name>A0AAN6M0A9_9PLEO</name>
<organism evidence="2 3">
    <name type="scientific">Pseudopithomyces chartarum</name>
    <dbReference type="NCBI Taxonomy" id="1892770"/>
    <lineage>
        <taxon>Eukaryota</taxon>
        <taxon>Fungi</taxon>
        <taxon>Dikarya</taxon>
        <taxon>Ascomycota</taxon>
        <taxon>Pezizomycotina</taxon>
        <taxon>Dothideomycetes</taxon>
        <taxon>Pleosporomycetidae</taxon>
        <taxon>Pleosporales</taxon>
        <taxon>Massarineae</taxon>
        <taxon>Didymosphaeriaceae</taxon>
        <taxon>Pseudopithomyces</taxon>
    </lineage>
</organism>
<dbReference type="Pfam" id="PF08316">
    <property type="entry name" value="Pal1"/>
    <property type="match status" value="1"/>
</dbReference>
<keyword evidence="3" id="KW-1185">Reference proteome</keyword>
<evidence type="ECO:0008006" key="4">
    <source>
        <dbReference type="Google" id="ProtNLM"/>
    </source>
</evidence>
<feature type="region of interest" description="Disordered" evidence="1">
    <location>
        <begin position="1"/>
        <end position="207"/>
    </location>
</feature>
<protein>
    <recommendedName>
        <fullName evidence="4">Pal1 cell morphology protein</fullName>
    </recommendedName>
</protein>
<dbReference type="PANTHER" id="PTHR28307:SF1">
    <property type="entry name" value="PAL1 CELL MORPHOLOGY PROTEIN"/>
    <property type="match status" value="1"/>
</dbReference>
<evidence type="ECO:0000313" key="2">
    <source>
        <dbReference type="EMBL" id="KAK3208665.1"/>
    </source>
</evidence>
<reference evidence="2 3" key="1">
    <citation type="submission" date="2021-02" db="EMBL/GenBank/DDBJ databases">
        <title>Genome assembly of Pseudopithomyces chartarum.</title>
        <authorList>
            <person name="Jauregui R."/>
            <person name="Singh J."/>
            <person name="Voisey C."/>
        </authorList>
    </citation>
    <scope>NUCLEOTIDE SEQUENCE [LARGE SCALE GENOMIC DNA]</scope>
    <source>
        <strain evidence="2 3">AGR01</strain>
    </source>
</reference>
<dbReference type="InterPro" id="IPR013226">
    <property type="entry name" value="Pal1"/>
</dbReference>
<accession>A0AAN6M0A9</accession>
<evidence type="ECO:0000313" key="3">
    <source>
        <dbReference type="Proteomes" id="UP001280581"/>
    </source>
</evidence>
<gene>
    <name evidence="2" type="ORF">GRF29_77g1568001</name>
</gene>
<comment type="caution">
    <text evidence="2">The sequence shown here is derived from an EMBL/GenBank/DDBJ whole genome shotgun (WGS) entry which is preliminary data.</text>
</comment>
<dbReference type="Proteomes" id="UP001280581">
    <property type="component" value="Unassembled WGS sequence"/>
</dbReference>